<evidence type="ECO:0000313" key="2">
    <source>
        <dbReference type="EMBL" id="KAK1742569.1"/>
    </source>
</evidence>
<dbReference type="SUPFAM" id="SSF57850">
    <property type="entry name" value="RING/U-box"/>
    <property type="match status" value="1"/>
</dbReference>
<organism evidence="2 3">
    <name type="scientific">Skeletonema marinoi</name>
    <dbReference type="NCBI Taxonomy" id="267567"/>
    <lineage>
        <taxon>Eukaryota</taxon>
        <taxon>Sar</taxon>
        <taxon>Stramenopiles</taxon>
        <taxon>Ochrophyta</taxon>
        <taxon>Bacillariophyta</taxon>
        <taxon>Coscinodiscophyceae</taxon>
        <taxon>Thalassiosirophycidae</taxon>
        <taxon>Thalassiosirales</taxon>
        <taxon>Skeletonemataceae</taxon>
        <taxon>Skeletonema</taxon>
        <taxon>Skeletonema marinoi-dohrnii complex</taxon>
    </lineage>
</organism>
<name>A0AAD8YA22_9STRA</name>
<dbReference type="Proteomes" id="UP001224775">
    <property type="component" value="Unassembled WGS sequence"/>
</dbReference>
<proteinExistence type="predicted"/>
<feature type="compositionally biased region" description="Basic and acidic residues" evidence="1">
    <location>
        <begin position="336"/>
        <end position="345"/>
    </location>
</feature>
<comment type="caution">
    <text evidence="2">The sequence shown here is derived from an EMBL/GenBank/DDBJ whole genome shotgun (WGS) entry which is preliminary data.</text>
</comment>
<accession>A0AAD8YA22</accession>
<evidence type="ECO:0000256" key="1">
    <source>
        <dbReference type="SAM" id="MobiDB-lite"/>
    </source>
</evidence>
<dbReference type="EMBL" id="JATAAI010000011">
    <property type="protein sequence ID" value="KAK1742569.1"/>
    <property type="molecule type" value="Genomic_DNA"/>
</dbReference>
<protein>
    <recommendedName>
        <fullName evidence="4">U-box domain-containing protein</fullName>
    </recommendedName>
</protein>
<keyword evidence="3" id="KW-1185">Reference proteome</keyword>
<evidence type="ECO:0008006" key="4">
    <source>
        <dbReference type="Google" id="ProtNLM"/>
    </source>
</evidence>
<gene>
    <name evidence="2" type="ORF">QTG54_007134</name>
</gene>
<feature type="compositionally biased region" description="Basic residues" evidence="1">
    <location>
        <begin position="384"/>
        <end position="394"/>
    </location>
</feature>
<dbReference type="AlphaFoldDB" id="A0AAD8YA22"/>
<sequence>MNIFSSSDYYDDECPITLEPLKDLPYPPFLLASSNRTKHYFDGAALATYIVAQGAFTNPLTREPLKYEDCVLLDEYLDEYVFNGHNYSQSQRISVREAWSLRESIKVKVTSSGDRYDENQRRREEVLRNEASVALRGLFVFGHERRRRNQNDNNSYDPETLDSQTLPRTAGGFNLYHNPDSSLAHSWGLGSTSNQEGLLIIDDDEAAHEAADVAAWREVQDEFPTLGETRTSTSLPTSCDQNDDMPCQILATVRHTAELVIKEEKEKEEAAEKARQRYFLEALERKRRRIDARRKAKGDTAKVLVDDKKAEAVKLSAREEIDRWLSQKWNEWETHSLETKTKQKTNDCAVSTADEPCEMESSKKSSPTLQKNELTEEEKAAKAAAKKKAKRQKAKERAKEKKQIEKLEREKKERAMALRKEKESSSIKCAHCGEGVLGFGYDKFDKKYCSTKCARSGSK</sequence>
<feature type="compositionally biased region" description="Basic and acidic residues" evidence="1">
    <location>
        <begin position="395"/>
        <end position="422"/>
    </location>
</feature>
<evidence type="ECO:0000313" key="3">
    <source>
        <dbReference type="Proteomes" id="UP001224775"/>
    </source>
</evidence>
<reference evidence="2" key="1">
    <citation type="submission" date="2023-06" db="EMBL/GenBank/DDBJ databases">
        <title>Survivors Of The Sea: Transcriptome response of Skeletonema marinoi to long-term dormancy.</title>
        <authorList>
            <person name="Pinder M.I.M."/>
            <person name="Kourtchenko O."/>
            <person name="Robertson E.K."/>
            <person name="Larsson T."/>
            <person name="Maumus F."/>
            <person name="Osuna-Cruz C.M."/>
            <person name="Vancaester E."/>
            <person name="Stenow R."/>
            <person name="Vandepoele K."/>
            <person name="Ploug H."/>
            <person name="Bruchert V."/>
            <person name="Godhe A."/>
            <person name="Topel M."/>
        </authorList>
    </citation>
    <scope>NUCLEOTIDE SEQUENCE</scope>
    <source>
        <strain evidence="2">R05AC</strain>
    </source>
</reference>
<feature type="region of interest" description="Disordered" evidence="1">
    <location>
        <begin position="336"/>
        <end position="422"/>
    </location>
</feature>